<reference evidence="8" key="1">
    <citation type="submission" date="2025-08" db="UniProtKB">
        <authorList>
            <consortium name="RefSeq"/>
        </authorList>
    </citation>
    <scope>IDENTIFICATION</scope>
    <source>
        <tissue evidence="8">Muscle</tissue>
    </source>
</reference>
<dbReference type="Gene3D" id="2.60.40.10">
    <property type="entry name" value="Immunoglobulins"/>
    <property type="match status" value="3"/>
</dbReference>
<proteinExistence type="predicted"/>
<feature type="domain" description="Ig-like" evidence="5">
    <location>
        <begin position="53"/>
        <end position="151"/>
    </location>
</feature>
<gene>
    <name evidence="8" type="primary">LOC106460952</name>
</gene>
<comment type="subcellular location">
    <subcellularLocation>
        <location evidence="1">Membrane</location>
        <topology evidence="1">Single-pass membrane protein</topology>
    </subcellularLocation>
</comment>
<dbReference type="InterPro" id="IPR007110">
    <property type="entry name" value="Ig-like_dom"/>
</dbReference>
<dbReference type="RefSeq" id="XP_022243459.1">
    <property type="nucleotide sequence ID" value="XM_022387751.1"/>
</dbReference>
<evidence type="ECO:0000259" key="5">
    <source>
        <dbReference type="PROSITE" id="PS50835"/>
    </source>
</evidence>
<name>A0ABM1SIK4_LIMPO</name>
<dbReference type="InterPro" id="IPR013783">
    <property type="entry name" value="Ig-like_fold"/>
</dbReference>
<keyword evidence="2" id="KW-0472">Membrane</keyword>
<feature type="coiled-coil region" evidence="4">
    <location>
        <begin position="580"/>
        <end position="607"/>
    </location>
</feature>
<dbReference type="SUPFAM" id="SSF49265">
    <property type="entry name" value="Fibronectin type III"/>
    <property type="match status" value="1"/>
</dbReference>
<keyword evidence="7" id="KW-1185">Reference proteome</keyword>
<protein>
    <submittedName>
        <fullName evidence="8">Roundabout homolog 3-like</fullName>
    </submittedName>
</protein>
<keyword evidence="3" id="KW-1015">Disulfide bond</keyword>
<dbReference type="SMART" id="SM00409">
    <property type="entry name" value="IG"/>
    <property type="match status" value="2"/>
</dbReference>
<dbReference type="InterPro" id="IPR003599">
    <property type="entry name" value="Ig_sub"/>
</dbReference>
<dbReference type="CDD" id="cd00096">
    <property type="entry name" value="Ig"/>
    <property type="match status" value="1"/>
</dbReference>
<keyword evidence="4" id="KW-0175">Coiled coil</keyword>
<evidence type="ECO:0000256" key="2">
    <source>
        <dbReference type="ARBA" id="ARBA00023136"/>
    </source>
</evidence>
<evidence type="ECO:0000313" key="8">
    <source>
        <dbReference type="RefSeq" id="XP_022243459.1"/>
    </source>
</evidence>
<evidence type="ECO:0000259" key="6">
    <source>
        <dbReference type="PROSITE" id="PS50853"/>
    </source>
</evidence>
<dbReference type="Proteomes" id="UP000694941">
    <property type="component" value="Unplaced"/>
</dbReference>
<dbReference type="InterPro" id="IPR003961">
    <property type="entry name" value="FN3_dom"/>
</dbReference>
<dbReference type="CDD" id="cd00063">
    <property type="entry name" value="FN3"/>
    <property type="match status" value="1"/>
</dbReference>
<dbReference type="InterPro" id="IPR013162">
    <property type="entry name" value="CD80_C2-set"/>
</dbReference>
<dbReference type="PROSITE" id="PS50853">
    <property type="entry name" value="FN3"/>
    <property type="match status" value="1"/>
</dbReference>
<evidence type="ECO:0000256" key="3">
    <source>
        <dbReference type="ARBA" id="ARBA00023157"/>
    </source>
</evidence>
<dbReference type="Pfam" id="PF08205">
    <property type="entry name" value="C2-set_2"/>
    <property type="match status" value="1"/>
</dbReference>
<organism evidence="7 8">
    <name type="scientific">Limulus polyphemus</name>
    <name type="common">Atlantic horseshoe crab</name>
    <dbReference type="NCBI Taxonomy" id="6850"/>
    <lineage>
        <taxon>Eukaryota</taxon>
        <taxon>Metazoa</taxon>
        <taxon>Ecdysozoa</taxon>
        <taxon>Arthropoda</taxon>
        <taxon>Chelicerata</taxon>
        <taxon>Merostomata</taxon>
        <taxon>Xiphosura</taxon>
        <taxon>Limulidae</taxon>
        <taxon>Limulus</taxon>
    </lineage>
</organism>
<accession>A0ABM1SIK4</accession>
<dbReference type="PANTHER" id="PTHR23278:SF19">
    <property type="entry name" value="OBSCURIN"/>
    <property type="match status" value="1"/>
</dbReference>
<dbReference type="PROSITE" id="PS50835">
    <property type="entry name" value="IG_LIKE"/>
    <property type="match status" value="3"/>
</dbReference>
<dbReference type="InterPro" id="IPR036179">
    <property type="entry name" value="Ig-like_dom_sf"/>
</dbReference>
<dbReference type="InterPro" id="IPR036116">
    <property type="entry name" value="FN3_sf"/>
</dbReference>
<dbReference type="SUPFAM" id="SSF48726">
    <property type="entry name" value="Immunoglobulin"/>
    <property type="match status" value="3"/>
</dbReference>
<evidence type="ECO:0000313" key="7">
    <source>
        <dbReference type="Proteomes" id="UP000694941"/>
    </source>
</evidence>
<dbReference type="PANTHER" id="PTHR23278">
    <property type="entry name" value="SIDESTEP PROTEIN"/>
    <property type="match status" value="1"/>
</dbReference>
<feature type="domain" description="Fibronectin type-III" evidence="6">
    <location>
        <begin position="406"/>
        <end position="499"/>
    </location>
</feature>
<evidence type="ECO:0000256" key="4">
    <source>
        <dbReference type="SAM" id="Coils"/>
    </source>
</evidence>
<dbReference type="GeneID" id="106460952"/>
<sequence length="646" mass="71701">MASRAYFNITGTMARLQLDPVIKEDEGAFLCRVDFRIARTRYLEVGLRIIVPPKKPVVKNGAGQIQQSLIGPYNEGDSLWLQCEVTGGNPRPNLTWWRESVLLDDSYEIIDNFIIKNVIEIPVLQRHDLMATFTCMAINNDILPPSQSTVAVDMNFRPLEVHIEGERRPLLAGRPVKIECSTAGSRPPAEVTWWKEGIQLKSAKSLIPANGNSTLSTLTFTPSAADDGKMLFCSSENRHIPGSTIKASWKLEVIYKPLPTLQLGSKIRHLPIQEGSDVYMECETRANPPVTKTGWKFDGEDISADYSADSPICKPNQKILYGGAINRPVEVSCNVESDPDNVTFIWTFNSSVDSRKLLDFNTIGTSSILTYIPKFKSDFGKLICTGMNSVGLQVAPCVFSIVPAGPPEPLENCTVTNLTQTMITMKCVEGNDGGLRQNFYAEVFHKGLNELATNFTTQTPVFLVGGLNSGCLYVIKLYATNAQGKSDPFVTNIKTLQGPATQSGRRRRKFREQDLKYSEPLEKELFVSEDLSKDTTCEEKCPDVIPEMKHVEITVSDAASSSATEIHLFPETSSGQYLIQDSSTKKLRQLERQADSLVETMDSGRAQVPQCSQLGGDYLELQTGYREEVAEVSFAVPFRDFQQTEV</sequence>
<evidence type="ECO:0000256" key="1">
    <source>
        <dbReference type="ARBA" id="ARBA00004167"/>
    </source>
</evidence>
<feature type="domain" description="Ig-like" evidence="5">
    <location>
        <begin position="158"/>
        <end position="252"/>
    </location>
</feature>
<feature type="domain" description="Ig-like" evidence="5">
    <location>
        <begin position="288"/>
        <end position="395"/>
    </location>
</feature>